<dbReference type="InterPro" id="IPR032508">
    <property type="entry name" value="FecR_C"/>
</dbReference>
<dbReference type="PANTHER" id="PTHR30273:SF2">
    <property type="entry name" value="PROTEIN FECR"/>
    <property type="match status" value="1"/>
</dbReference>
<keyword evidence="1" id="KW-0472">Membrane</keyword>
<feature type="transmembrane region" description="Helical" evidence="1">
    <location>
        <begin position="73"/>
        <end position="91"/>
    </location>
</feature>
<dbReference type="InterPro" id="IPR012373">
    <property type="entry name" value="Ferrdict_sens_TM"/>
</dbReference>
<reference evidence="4 5" key="1">
    <citation type="submission" date="2023-07" db="EMBL/GenBank/DDBJ databases">
        <title>Sorghum-associated microbial communities from plants grown in Nebraska, USA.</title>
        <authorList>
            <person name="Schachtman D."/>
        </authorList>
    </citation>
    <scope>NUCLEOTIDE SEQUENCE [LARGE SCALE GENOMIC DNA]</scope>
    <source>
        <strain evidence="4 5">3262</strain>
    </source>
</reference>
<organism evidence="4 5">
    <name type="scientific">Mucilaginibacter pocheonensis</name>
    <dbReference type="NCBI Taxonomy" id="398050"/>
    <lineage>
        <taxon>Bacteria</taxon>
        <taxon>Pseudomonadati</taxon>
        <taxon>Bacteroidota</taxon>
        <taxon>Sphingobacteriia</taxon>
        <taxon>Sphingobacteriales</taxon>
        <taxon>Sphingobacteriaceae</taxon>
        <taxon>Mucilaginibacter</taxon>
    </lineage>
</organism>
<dbReference type="Pfam" id="PF04773">
    <property type="entry name" value="FecR"/>
    <property type="match status" value="1"/>
</dbReference>
<keyword evidence="1" id="KW-0812">Transmembrane</keyword>
<feature type="domain" description="Protein FecR C-terminal" evidence="3">
    <location>
        <begin position="310"/>
        <end position="376"/>
    </location>
</feature>
<evidence type="ECO:0000256" key="1">
    <source>
        <dbReference type="SAM" id="Phobius"/>
    </source>
</evidence>
<dbReference type="Gene3D" id="2.60.120.1440">
    <property type="match status" value="1"/>
</dbReference>
<sequence length="378" mass="42553">MSKKDATNLLNRYRNGQASEEEKALVESWYAEYTKNTAIPEIDDRELENNHDELLQRIMAELTAVRKINYRRLISIAAFAILILCAGVLFIKQHKPHQDQLPLTAQKKPINNLPPGGNRAVLILSNGSKIDLGSKKNGALTNEKGMIIHKNAAGRISYDQTKHHTASQTDVFNTILTPKGGQYQLVLSDGTKVWLNSASTLKYPVAFAGTKREIELSGEAYFEVAHDRHKPFRVISNGQVVEVLGTHFNVNAYQDERVIKTTLLEGSVKVLTNGTSSKIKPGQQVQVQNGHAAVSTADMEEAIAWKNGFFYFKDDDIQTVMRQLSRWYNVTVKYEGQIPTREFSGQMNKNIDASHLLHILSIEQIHYRIENKTIVIMP</sequence>
<protein>
    <submittedName>
        <fullName evidence="4">Ferric-dicitrate binding protein FerR (Iron transport regulator)</fullName>
    </submittedName>
</protein>
<feature type="domain" description="FecR protein" evidence="2">
    <location>
        <begin position="174"/>
        <end position="269"/>
    </location>
</feature>
<dbReference type="InterPro" id="IPR006860">
    <property type="entry name" value="FecR"/>
</dbReference>
<evidence type="ECO:0000313" key="5">
    <source>
        <dbReference type="Proteomes" id="UP001247620"/>
    </source>
</evidence>
<gene>
    <name evidence="4" type="ORF">J2W55_002342</name>
</gene>
<comment type="caution">
    <text evidence="4">The sequence shown here is derived from an EMBL/GenBank/DDBJ whole genome shotgun (WGS) entry which is preliminary data.</text>
</comment>
<dbReference type="PANTHER" id="PTHR30273">
    <property type="entry name" value="PERIPLASMIC SIGNAL SENSOR AND SIGMA FACTOR ACTIVATOR FECR-RELATED"/>
    <property type="match status" value="1"/>
</dbReference>
<dbReference type="RefSeq" id="WP_310095774.1">
    <property type="nucleotide sequence ID" value="NZ_JAVDUU010000002.1"/>
</dbReference>
<dbReference type="Pfam" id="PF16344">
    <property type="entry name" value="FecR_C"/>
    <property type="match status" value="1"/>
</dbReference>
<dbReference type="Gene3D" id="3.55.50.30">
    <property type="match status" value="1"/>
</dbReference>
<evidence type="ECO:0000259" key="2">
    <source>
        <dbReference type="Pfam" id="PF04773"/>
    </source>
</evidence>
<keyword evidence="5" id="KW-1185">Reference proteome</keyword>
<name>A0ABU1TBD0_9SPHI</name>
<accession>A0ABU1TBD0</accession>
<evidence type="ECO:0000313" key="4">
    <source>
        <dbReference type="EMBL" id="MDR6942500.1"/>
    </source>
</evidence>
<dbReference type="EMBL" id="JAVDUU010000002">
    <property type="protein sequence ID" value="MDR6942500.1"/>
    <property type="molecule type" value="Genomic_DNA"/>
</dbReference>
<dbReference type="PIRSF" id="PIRSF018266">
    <property type="entry name" value="FecR"/>
    <property type="match status" value="1"/>
</dbReference>
<keyword evidence="1" id="KW-1133">Transmembrane helix</keyword>
<proteinExistence type="predicted"/>
<evidence type="ECO:0000259" key="3">
    <source>
        <dbReference type="Pfam" id="PF16344"/>
    </source>
</evidence>
<dbReference type="Proteomes" id="UP001247620">
    <property type="component" value="Unassembled WGS sequence"/>
</dbReference>